<organism evidence="1 2">
    <name type="scientific">Halarcobacter ebronensis</name>
    <dbReference type="NCBI Taxonomy" id="1462615"/>
    <lineage>
        <taxon>Bacteria</taxon>
        <taxon>Pseudomonadati</taxon>
        <taxon>Campylobacterota</taxon>
        <taxon>Epsilonproteobacteria</taxon>
        <taxon>Campylobacterales</taxon>
        <taxon>Arcobacteraceae</taxon>
        <taxon>Halarcobacter</taxon>
    </lineage>
</organism>
<evidence type="ECO:0000313" key="1">
    <source>
        <dbReference type="EMBL" id="RXJ68668.1"/>
    </source>
</evidence>
<dbReference type="EMBL" id="PDKJ01000005">
    <property type="protein sequence ID" value="RXJ68668.1"/>
    <property type="molecule type" value="Genomic_DNA"/>
</dbReference>
<sequence>MNHNLFIGSLHRPFNNRLITVKWACRFAKGYKGKNFKVDFFIQVIKYLHEVYKEISIINGFPKKETVDSIYYYITNTKNIQNELKKYYKPVSEDSHSIYSTLKATSYYTTLAKKFDLMDSNFLLTLDGQHFANLNRSPKDESSLTPKEINVLFKQILKNDFIPMVFGIFYYRLKNKYIIKEEELNEMDSLFLKELDNFLNLREFRLKQSSWSNYVIVRENWIKDLNILSKSYNLKPNFLKIIRNSKDETILYEKISKIMLKFEKNFKNLEKYRTFKKELSRTYKEIKKSMFFKNINYVNMYDLKDKMRLSFNDFEYMINRLANDENNRKKVFFNNIISAVDNRKRFNIKNSAVLNIRIIKDLT</sequence>
<gene>
    <name evidence="1" type="ORF">CRV08_07555</name>
</gene>
<name>A0A4V1LRM0_9BACT</name>
<proteinExistence type="predicted"/>
<dbReference type="Proteomes" id="UP000290172">
    <property type="component" value="Unassembled WGS sequence"/>
</dbReference>
<reference evidence="1 2" key="1">
    <citation type="submission" date="2017-10" db="EMBL/GenBank/DDBJ databases">
        <title>Genomics of the genus Arcobacter.</title>
        <authorList>
            <person name="Perez-Cataluna A."/>
            <person name="Figueras M.J."/>
        </authorList>
    </citation>
    <scope>NUCLEOTIDE SEQUENCE [LARGE SCALE GENOMIC DNA]</scope>
    <source>
        <strain evidence="1 2">CECT 8993</strain>
    </source>
</reference>
<protein>
    <submittedName>
        <fullName evidence="1">Uncharacterized protein</fullName>
    </submittedName>
</protein>
<evidence type="ECO:0000313" key="2">
    <source>
        <dbReference type="Proteomes" id="UP000290172"/>
    </source>
</evidence>
<comment type="caution">
    <text evidence="1">The sequence shown here is derived from an EMBL/GenBank/DDBJ whole genome shotgun (WGS) entry which is preliminary data.</text>
</comment>
<accession>A0A4V1LRM0</accession>
<dbReference type="AlphaFoldDB" id="A0A4V1LRM0"/>
<dbReference type="RefSeq" id="WP_128980698.1">
    <property type="nucleotide sequence ID" value="NZ_PDKJ01000005.1"/>
</dbReference>